<gene>
    <name evidence="1" type="ORF">KCMC57_60240</name>
</gene>
<protein>
    <submittedName>
        <fullName evidence="1">Uncharacterized protein</fullName>
    </submittedName>
</protein>
<name>A0AB33K2F6_9ACTN</name>
<evidence type="ECO:0000313" key="1">
    <source>
        <dbReference type="EMBL" id="BFP49656.1"/>
    </source>
</evidence>
<accession>A0AB33K2F6</accession>
<dbReference type="AlphaFoldDB" id="A0AB33K2F6"/>
<reference evidence="1" key="1">
    <citation type="submission" date="2024-07" db="EMBL/GenBank/DDBJ databases">
        <title>Complete genome sequences of cellulolytic bacteria, Kitasatospora sp. CMC57 and Streptomyces sp. CMC78, isolated from Japanese agricultural soil.</title>
        <authorList>
            <person name="Hashimoto T."/>
            <person name="Ito M."/>
            <person name="Iwamoto M."/>
            <person name="Fukahori D."/>
            <person name="Shoda T."/>
            <person name="Sakoda M."/>
            <person name="Morohoshi T."/>
            <person name="Mitsuboshi M."/>
            <person name="Nishizawa T."/>
        </authorList>
    </citation>
    <scope>NUCLEOTIDE SEQUENCE</scope>
    <source>
        <strain evidence="1">CMC57</strain>
    </source>
</reference>
<organism evidence="1">
    <name type="scientific">Kitasatospora sp. CMC57</name>
    <dbReference type="NCBI Taxonomy" id="3231513"/>
    <lineage>
        <taxon>Bacteria</taxon>
        <taxon>Bacillati</taxon>
        <taxon>Actinomycetota</taxon>
        <taxon>Actinomycetes</taxon>
        <taxon>Kitasatosporales</taxon>
        <taxon>Streptomycetaceae</taxon>
        <taxon>Kitasatospora</taxon>
    </lineage>
</organism>
<sequence>MTVKDSRPTFSVGPVFTGPATRCQYKSLPLRDLPPLGVVRRARLVLEDSRERRSGIPAPGKPSAFSVGEWVRVKDAEEIRATLDDQDRHRGLWFTGSQWSYCGRTYQVEHVVRRMVDDHYRMRRLSATTSLRGATCLGADRSEGCGLACALLFRDEWLEPSTEAAAEPLTPGQYVTVRSLDEIRATLDADGRLHGVPFQPGMARFAGTSHGATPVLHRSLARWQRPVGGDWYVLDSLRCNGEPLPLTGCDRQCALLWHSSWLHLGTTPTR</sequence>
<dbReference type="EMBL" id="AP035881">
    <property type="protein sequence ID" value="BFP49656.1"/>
    <property type="molecule type" value="Genomic_DNA"/>
</dbReference>
<proteinExistence type="predicted"/>